<dbReference type="KEGG" id="drc:G0Q07_04675"/>
<dbReference type="SUPFAM" id="SSF46785">
    <property type="entry name" value="Winged helix' DNA-binding domain"/>
    <property type="match status" value="1"/>
</dbReference>
<evidence type="ECO:0000313" key="1">
    <source>
        <dbReference type="EMBL" id="QIA07068.1"/>
    </source>
</evidence>
<dbReference type="Proteomes" id="UP000474630">
    <property type="component" value="Chromosome"/>
</dbReference>
<dbReference type="Gene3D" id="1.10.10.10">
    <property type="entry name" value="Winged helix-like DNA-binding domain superfamily/Winged helix DNA-binding domain"/>
    <property type="match status" value="1"/>
</dbReference>
<dbReference type="InterPro" id="IPR036390">
    <property type="entry name" value="WH_DNA-bd_sf"/>
</dbReference>
<keyword evidence="2" id="KW-1185">Reference proteome</keyword>
<protein>
    <submittedName>
        <fullName evidence="1">Uncharacterized protein</fullName>
    </submittedName>
</protein>
<dbReference type="AlphaFoldDB" id="A0A6C0R9A1"/>
<accession>A0A6C0R9A1</accession>
<name>A0A6C0R9A1_9BACT</name>
<organism evidence="1 2">
    <name type="scientific">Draconibacterium halophilum</name>
    <dbReference type="NCBI Taxonomy" id="2706887"/>
    <lineage>
        <taxon>Bacteria</taxon>
        <taxon>Pseudomonadati</taxon>
        <taxon>Bacteroidota</taxon>
        <taxon>Bacteroidia</taxon>
        <taxon>Marinilabiliales</taxon>
        <taxon>Prolixibacteraceae</taxon>
        <taxon>Draconibacterium</taxon>
    </lineage>
</organism>
<dbReference type="InterPro" id="IPR036388">
    <property type="entry name" value="WH-like_DNA-bd_sf"/>
</dbReference>
<reference evidence="1 2" key="1">
    <citation type="submission" date="2020-02" db="EMBL/GenBank/DDBJ databases">
        <title>Genome sequencing for Draconibacterium sp. strain M1.</title>
        <authorList>
            <person name="Park S.-J."/>
        </authorList>
    </citation>
    <scope>NUCLEOTIDE SEQUENCE [LARGE SCALE GENOMIC DNA]</scope>
    <source>
        <strain evidence="1 2">M1</strain>
    </source>
</reference>
<dbReference type="RefSeq" id="WP_163344997.1">
    <property type="nucleotide sequence ID" value="NZ_CP048409.1"/>
</dbReference>
<gene>
    <name evidence="1" type="ORF">G0Q07_04675</name>
</gene>
<proteinExistence type="predicted"/>
<dbReference type="EMBL" id="CP048409">
    <property type="protein sequence ID" value="QIA07068.1"/>
    <property type="molecule type" value="Genomic_DNA"/>
</dbReference>
<sequence length="199" mass="23085">MNFEDAARFGTYISKNYSKDIFRLLNNYRDISASEAASRLGMHIQTVQDFLEAMASLGIVSKKETIERKRPYFRYTLEKQKIAFEIDLLEELRNFGDRSLEQSKIREKRNAGVRFSLARNGQYFSNLAIWVGKGRERSEKKINLTTAQGKFLYNLPFPDGEHLSLEEIRVKAGVEPEHMPEIKDLVEDLIQYKVIEVIG</sequence>
<evidence type="ECO:0000313" key="2">
    <source>
        <dbReference type="Proteomes" id="UP000474630"/>
    </source>
</evidence>